<evidence type="ECO:0000313" key="2">
    <source>
        <dbReference type="Proteomes" id="UP000784294"/>
    </source>
</evidence>
<protein>
    <submittedName>
        <fullName evidence="1">Uncharacterized protein</fullName>
    </submittedName>
</protein>
<proteinExistence type="predicted"/>
<gene>
    <name evidence="1" type="ORF">PXEA_LOCUS11949</name>
</gene>
<dbReference type="Proteomes" id="UP000784294">
    <property type="component" value="Unassembled WGS sequence"/>
</dbReference>
<dbReference type="AlphaFoldDB" id="A0A3S5AEJ7"/>
<accession>A0A3S5AEJ7</accession>
<reference evidence="1" key="1">
    <citation type="submission" date="2018-11" db="EMBL/GenBank/DDBJ databases">
        <authorList>
            <consortium name="Pathogen Informatics"/>
        </authorList>
    </citation>
    <scope>NUCLEOTIDE SEQUENCE</scope>
</reference>
<name>A0A3S5AEJ7_9PLAT</name>
<comment type="caution">
    <text evidence="1">The sequence shown here is derived from an EMBL/GenBank/DDBJ whole genome shotgun (WGS) entry which is preliminary data.</text>
</comment>
<evidence type="ECO:0000313" key="1">
    <source>
        <dbReference type="EMBL" id="VEL18509.1"/>
    </source>
</evidence>
<organism evidence="1 2">
    <name type="scientific">Protopolystoma xenopodis</name>
    <dbReference type="NCBI Taxonomy" id="117903"/>
    <lineage>
        <taxon>Eukaryota</taxon>
        <taxon>Metazoa</taxon>
        <taxon>Spiralia</taxon>
        <taxon>Lophotrochozoa</taxon>
        <taxon>Platyhelminthes</taxon>
        <taxon>Monogenea</taxon>
        <taxon>Polyopisthocotylea</taxon>
        <taxon>Polystomatidea</taxon>
        <taxon>Polystomatidae</taxon>
        <taxon>Protopolystoma</taxon>
    </lineage>
</organism>
<keyword evidence="2" id="KW-1185">Reference proteome</keyword>
<sequence length="282" mass="29954">MTTSETDPNSALLILSPGFDENPYEFGPDDLGGHVLSHVVESITSQRSSGPTSSLSSISFSGLASKSSCALTMTTPVVSSSDLEAAAFGDSSNHYSSSGTVNSALGSSSNGIPAGAVHPSRALTSMVSAIKPAGSGIQSSSLWADLSGHHPLSDQRRLAAAALLQQQQQSAQNPSVLGDLQASGDIETEAEVGRPEQLFKKLTSDLISNVSNGPGLTYLFRLHRVFYNRIMHAWVRAQRASRFLDTSLPSFDITSPLIFKFHHLYLLCMPCFADLGKFCTNC</sequence>
<dbReference type="EMBL" id="CAAALY010037336">
    <property type="protein sequence ID" value="VEL18509.1"/>
    <property type="molecule type" value="Genomic_DNA"/>
</dbReference>